<evidence type="ECO:0000313" key="3">
    <source>
        <dbReference type="Proteomes" id="UP000483820"/>
    </source>
</evidence>
<feature type="chain" id="PRO_5025374099" evidence="1">
    <location>
        <begin position="18"/>
        <end position="333"/>
    </location>
</feature>
<comment type="caution">
    <text evidence="2">The sequence shown here is derived from an EMBL/GenBank/DDBJ whole genome shotgun (WGS) entry which is preliminary data.</text>
</comment>
<feature type="signal peptide" evidence="1">
    <location>
        <begin position="1"/>
        <end position="17"/>
    </location>
</feature>
<dbReference type="KEGG" id="crq:GCK72_023224"/>
<dbReference type="AlphaFoldDB" id="A0A6A5FW84"/>
<gene>
    <name evidence="2" type="ORF">GCK72_023224</name>
</gene>
<accession>A0A6A5FW84</accession>
<dbReference type="Proteomes" id="UP000483820">
    <property type="component" value="Chromosome X"/>
</dbReference>
<name>A0A6A5FW84_CAERE</name>
<dbReference type="EMBL" id="WUAV01000006">
    <property type="protein sequence ID" value="KAF1746767.1"/>
    <property type="molecule type" value="Genomic_DNA"/>
</dbReference>
<keyword evidence="1" id="KW-0732">Signal</keyword>
<dbReference type="CTD" id="9809331"/>
<dbReference type="RefSeq" id="XP_003106803.2">
    <property type="nucleotide sequence ID" value="XM_003106755.2"/>
</dbReference>
<evidence type="ECO:0000256" key="1">
    <source>
        <dbReference type="SAM" id="SignalP"/>
    </source>
</evidence>
<evidence type="ECO:0000313" key="2">
    <source>
        <dbReference type="EMBL" id="KAF1746767.1"/>
    </source>
</evidence>
<protein>
    <submittedName>
        <fullName evidence="2">Uncharacterized protein</fullName>
    </submittedName>
</protein>
<dbReference type="GeneID" id="9809331"/>
<reference evidence="2 3" key="1">
    <citation type="submission" date="2019-12" db="EMBL/GenBank/DDBJ databases">
        <title>Chromosome-level assembly of the Caenorhabditis remanei genome.</title>
        <authorList>
            <person name="Teterina A.A."/>
            <person name="Willis J.H."/>
            <person name="Phillips P.C."/>
        </authorList>
    </citation>
    <scope>NUCLEOTIDE SEQUENCE [LARGE SCALE GENOMIC DNA]</scope>
    <source>
        <strain evidence="2 3">PX506</strain>
        <tissue evidence="2">Whole organism</tissue>
    </source>
</reference>
<organism evidence="2 3">
    <name type="scientific">Caenorhabditis remanei</name>
    <name type="common">Caenorhabditis vulgaris</name>
    <dbReference type="NCBI Taxonomy" id="31234"/>
    <lineage>
        <taxon>Eukaryota</taxon>
        <taxon>Metazoa</taxon>
        <taxon>Ecdysozoa</taxon>
        <taxon>Nematoda</taxon>
        <taxon>Chromadorea</taxon>
        <taxon>Rhabditida</taxon>
        <taxon>Rhabditina</taxon>
        <taxon>Rhabditomorpha</taxon>
        <taxon>Rhabditoidea</taxon>
        <taxon>Rhabditidae</taxon>
        <taxon>Peloderinae</taxon>
        <taxon>Caenorhabditis</taxon>
    </lineage>
</organism>
<proteinExistence type="predicted"/>
<sequence length="333" mass="38375">MLLELLCFLSILSGGHFQSFEGSGDENLVDEYWLQRLIEQIQIPHYLTQKAYQLTENSKKEVDEEELLTLDTSVPDYAKQIFTEQIIDFENDDGLVNATEKLMSVVYFAFRPFGCDQDNIWPSVYNLTRDNLDCLAFTFLQKVYDKSEFTRKYLARAIHFGITSNAPIDHRIHEMLVYQYLLPTLDRVWFNSIKIQFKNSFWNEQEFSKSPTYEDNSFLCGSIPFTDELQGKINYYYTNMNGHPDPRCIDAWRKFTVAIAKSPIAPKCSPSAPPHTNLGTQLVLTKPRLDQVAPSQSSFNFLPSPPLISISAPTPVTNTEAFENVEWLMQVLE</sequence>